<evidence type="ECO:0000313" key="3">
    <source>
        <dbReference type="EMBL" id="MCD2195205.1"/>
    </source>
</evidence>
<evidence type="ECO:0000313" key="4">
    <source>
        <dbReference type="Proteomes" id="UP001199469"/>
    </source>
</evidence>
<dbReference type="EMBL" id="JAJNDB010000003">
    <property type="protein sequence ID" value="MCD2195205.1"/>
    <property type="molecule type" value="Genomic_DNA"/>
</dbReference>
<accession>A0ABS8PAA1</accession>
<sequence>MTDTDDLRTRPRPAPYRPIPDETPSPASDGGTVLPLERLLALCPLSADQARVLAADLLRVLDRGAPDPGGTSDDTVRVGRDGRIHWAPGADGHAVARSALARLAVAGPSDAPPLAGLLEASRALVHPGVDPGRLGAEVDVDGEAGAVARRGLGALVGRATAAPTTARPRLAPPVTAPVRRRPVGWRGRTLWRRTWPWLLALAVLLLVVGGEVALLKGRIAGDLQALRTAGAPAASTTVAPAPAGRPAAPVPVVAPPAAGPVVGVDLRAVPPPCTPGASCPVRVLVSLGATGAVRPDVVAWHLEVVDRCSGTHNVLPTGRVPVPVGATEVYGLADPVLPPGRSLALLAVVDTPARAAAPGLLVGSTTC</sequence>
<evidence type="ECO:0000256" key="1">
    <source>
        <dbReference type="SAM" id="MobiDB-lite"/>
    </source>
</evidence>
<organism evidence="3 4">
    <name type="scientific">Actinomycetospora endophytica</name>
    <dbReference type="NCBI Taxonomy" id="2291215"/>
    <lineage>
        <taxon>Bacteria</taxon>
        <taxon>Bacillati</taxon>
        <taxon>Actinomycetota</taxon>
        <taxon>Actinomycetes</taxon>
        <taxon>Pseudonocardiales</taxon>
        <taxon>Pseudonocardiaceae</taxon>
        <taxon>Actinomycetospora</taxon>
    </lineage>
</organism>
<dbReference type="RefSeq" id="WP_230736017.1">
    <property type="nucleotide sequence ID" value="NZ_JAJNDB010000003.1"/>
</dbReference>
<gene>
    <name evidence="3" type="ORF">LQ327_17700</name>
</gene>
<keyword evidence="2" id="KW-0472">Membrane</keyword>
<comment type="caution">
    <text evidence="3">The sequence shown here is derived from an EMBL/GenBank/DDBJ whole genome shotgun (WGS) entry which is preliminary data.</text>
</comment>
<evidence type="ECO:0000256" key="2">
    <source>
        <dbReference type="SAM" id="Phobius"/>
    </source>
</evidence>
<feature type="region of interest" description="Disordered" evidence="1">
    <location>
        <begin position="1"/>
        <end position="31"/>
    </location>
</feature>
<keyword evidence="2" id="KW-1133">Transmembrane helix</keyword>
<keyword evidence="2" id="KW-0812">Transmembrane</keyword>
<dbReference type="Proteomes" id="UP001199469">
    <property type="component" value="Unassembled WGS sequence"/>
</dbReference>
<proteinExistence type="predicted"/>
<feature type="compositionally biased region" description="Pro residues" evidence="1">
    <location>
        <begin position="12"/>
        <end position="23"/>
    </location>
</feature>
<name>A0ABS8PAA1_9PSEU</name>
<feature type="transmembrane region" description="Helical" evidence="2">
    <location>
        <begin position="195"/>
        <end position="215"/>
    </location>
</feature>
<keyword evidence="4" id="KW-1185">Reference proteome</keyword>
<protein>
    <submittedName>
        <fullName evidence="3">Uncharacterized protein</fullName>
    </submittedName>
</protein>
<reference evidence="3 4" key="1">
    <citation type="submission" date="2021-11" db="EMBL/GenBank/DDBJ databases">
        <title>Draft genome sequence of Actinomycetospora sp. SF1 isolated from the rhizosphere soil.</title>
        <authorList>
            <person name="Duangmal K."/>
            <person name="Chantavorakit T."/>
        </authorList>
    </citation>
    <scope>NUCLEOTIDE SEQUENCE [LARGE SCALE GENOMIC DNA]</scope>
    <source>
        <strain evidence="3 4">TBRC 5722</strain>
    </source>
</reference>